<comment type="caution">
    <text evidence="1">The sequence shown here is derived from an EMBL/GenBank/DDBJ whole genome shotgun (WGS) entry which is preliminary data.</text>
</comment>
<accession>A0AAW5R8Q3</accession>
<protein>
    <submittedName>
        <fullName evidence="1">Uncharacterized protein</fullName>
    </submittedName>
</protein>
<evidence type="ECO:0000313" key="1">
    <source>
        <dbReference type="EMBL" id="MCU4397069.1"/>
    </source>
</evidence>
<sequence>MSEFIHQELILDKSNTKWHEYFSDKEYLYLKHALNGILNNNGGFESIGIEFDKDSRTLHIYEPFVCLNYLGYLSPSVVSIKFVDNNKIQFLSGDDNGIGINSPRLSPSRLYDFPNNLTSNICFWHFVDAIGQASADEE</sequence>
<evidence type="ECO:0000313" key="2">
    <source>
        <dbReference type="Proteomes" id="UP001208534"/>
    </source>
</evidence>
<dbReference type="AlphaFoldDB" id="A0AAW5R8Q3"/>
<gene>
    <name evidence="1" type="ORF">KTH64_08885</name>
</gene>
<dbReference type="Proteomes" id="UP001208534">
    <property type="component" value="Unassembled WGS sequence"/>
</dbReference>
<organism evidence="1 2">
    <name type="scientific">Acinetobacter junii</name>
    <dbReference type="NCBI Taxonomy" id="40215"/>
    <lineage>
        <taxon>Bacteria</taxon>
        <taxon>Pseudomonadati</taxon>
        <taxon>Pseudomonadota</taxon>
        <taxon>Gammaproteobacteria</taxon>
        <taxon>Moraxellales</taxon>
        <taxon>Moraxellaceae</taxon>
        <taxon>Acinetobacter</taxon>
    </lineage>
</organism>
<proteinExistence type="predicted"/>
<reference evidence="1" key="1">
    <citation type="submission" date="2021-06" db="EMBL/GenBank/DDBJ databases">
        <title>Propagation of a rapidly emergent carbapenem-resistant Acinetobacter baumannii lineage by various extra-hospital transmission networks.</title>
        <authorList>
            <person name="Calix J."/>
        </authorList>
    </citation>
    <scope>NUCLEOTIDE SEQUENCE</scope>
    <source>
        <strain evidence="1">WU_MDCI_Aw63</strain>
    </source>
</reference>
<dbReference type="RefSeq" id="WP_262578949.1">
    <property type="nucleotide sequence ID" value="NZ_JAHPRE010000031.1"/>
</dbReference>
<name>A0AAW5R8Q3_ACIJU</name>
<dbReference type="EMBL" id="JAHPRE010000031">
    <property type="protein sequence ID" value="MCU4397069.1"/>
    <property type="molecule type" value="Genomic_DNA"/>
</dbReference>